<dbReference type="EMBL" id="JAGTTL010000020">
    <property type="protein sequence ID" value="KAK6307587.1"/>
    <property type="molecule type" value="Genomic_DNA"/>
</dbReference>
<sequence>MFNKKPRRNFSIKPSKLPQNKSDSSGAEDVVEDSGPFAVTRPPNSKENKDGRKNKENVLSFSDDKEGSGIKLKKWSDKAVVFQARRKEASPAKTSRPNARRDVTVVASPKERTGSDVSGEELSPESDGDAKSTTSSSASSMSSIFSKSSRSSKSSTQKHKPVVIPDSRRIQAARRQRQKARAQKDYISLGRDGESSPRNPDHEDLEERSDEGDEDKPDDHERRIKFAPRSKTIRERIAEKMGGSECLSRCISVYGSVAHSLLVLILEGVMVMIVTLTRKQRLITCGRSNRLGRESSDTLENRVHQAVAAVAL</sequence>
<protein>
    <submittedName>
        <fullName evidence="4">Uncharacterized protein</fullName>
    </submittedName>
</protein>
<reference evidence="4 5" key="1">
    <citation type="submission" date="2021-04" db="EMBL/GenBank/DDBJ databases">
        <authorList>
            <person name="De Guttry C."/>
            <person name="Zahm M."/>
            <person name="Klopp C."/>
            <person name="Cabau C."/>
            <person name="Louis A."/>
            <person name="Berthelot C."/>
            <person name="Parey E."/>
            <person name="Roest Crollius H."/>
            <person name="Montfort J."/>
            <person name="Robinson-Rechavi M."/>
            <person name="Bucao C."/>
            <person name="Bouchez O."/>
            <person name="Gislard M."/>
            <person name="Lluch J."/>
            <person name="Milhes M."/>
            <person name="Lampietro C."/>
            <person name="Lopez Roques C."/>
            <person name="Donnadieu C."/>
            <person name="Braasch I."/>
            <person name="Desvignes T."/>
            <person name="Postlethwait J."/>
            <person name="Bobe J."/>
            <person name="Wedekind C."/>
            <person name="Guiguen Y."/>
        </authorList>
    </citation>
    <scope>NUCLEOTIDE SEQUENCE [LARGE SCALE GENOMIC DNA]</scope>
    <source>
        <strain evidence="4">Cs_M1</strain>
        <tissue evidence="4">Blood</tissue>
    </source>
</reference>
<feature type="compositionally biased region" description="Basic residues" evidence="3">
    <location>
        <begin position="171"/>
        <end position="181"/>
    </location>
</feature>
<comment type="caution">
    <text evidence="4">The sequence shown here is derived from an EMBL/GenBank/DDBJ whole genome shotgun (WGS) entry which is preliminary data.</text>
</comment>
<keyword evidence="2" id="KW-0539">Nucleus</keyword>
<dbReference type="AlphaFoldDB" id="A0AAN8LFL0"/>
<evidence type="ECO:0000256" key="1">
    <source>
        <dbReference type="ARBA" id="ARBA00004123"/>
    </source>
</evidence>
<feature type="compositionally biased region" description="Acidic residues" evidence="3">
    <location>
        <begin position="203"/>
        <end position="216"/>
    </location>
</feature>
<dbReference type="GO" id="GO:0000398">
    <property type="term" value="P:mRNA splicing, via spliceosome"/>
    <property type="evidence" value="ECO:0007669"/>
    <property type="project" value="InterPro"/>
</dbReference>
<comment type="subcellular location">
    <subcellularLocation>
        <location evidence="1">Nucleus</location>
    </subcellularLocation>
</comment>
<evidence type="ECO:0000256" key="3">
    <source>
        <dbReference type="SAM" id="MobiDB-lite"/>
    </source>
</evidence>
<dbReference type="GO" id="GO:0003677">
    <property type="term" value="F:DNA binding"/>
    <property type="evidence" value="ECO:0007669"/>
    <property type="project" value="InterPro"/>
</dbReference>
<feature type="compositionally biased region" description="Basic and acidic residues" evidence="3">
    <location>
        <begin position="191"/>
        <end position="202"/>
    </location>
</feature>
<feature type="region of interest" description="Disordered" evidence="3">
    <location>
        <begin position="1"/>
        <end position="225"/>
    </location>
</feature>
<name>A0AAN8LFL0_9TELE</name>
<accession>A0AAN8LFL0</accession>
<evidence type="ECO:0000313" key="5">
    <source>
        <dbReference type="Proteomes" id="UP001356427"/>
    </source>
</evidence>
<feature type="compositionally biased region" description="Basic and acidic residues" evidence="3">
    <location>
        <begin position="99"/>
        <end position="114"/>
    </location>
</feature>
<feature type="compositionally biased region" description="Basic residues" evidence="3">
    <location>
        <begin position="1"/>
        <end position="10"/>
    </location>
</feature>
<evidence type="ECO:0000256" key="2">
    <source>
        <dbReference type="ARBA" id="ARBA00023242"/>
    </source>
</evidence>
<dbReference type="InterPro" id="IPR012890">
    <property type="entry name" value="GCFC2-like"/>
</dbReference>
<feature type="compositionally biased region" description="Basic and acidic residues" evidence="3">
    <location>
        <begin position="44"/>
        <end position="68"/>
    </location>
</feature>
<gene>
    <name evidence="4" type="ORF">J4Q44_G00227350</name>
</gene>
<dbReference type="PANTHER" id="PTHR12214:SF4">
    <property type="entry name" value="INTRON LARGE COMPLEX COMPONENT GCFC2"/>
    <property type="match status" value="1"/>
</dbReference>
<evidence type="ECO:0000313" key="4">
    <source>
        <dbReference type="EMBL" id="KAK6307587.1"/>
    </source>
</evidence>
<dbReference type="PANTHER" id="PTHR12214">
    <property type="entry name" value="GC-RICH SEQUENCE DNA-BINDING FACTOR"/>
    <property type="match status" value="1"/>
</dbReference>
<organism evidence="4 5">
    <name type="scientific">Coregonus suidteri</name>
    <dbReference type="NCBI Taxonomy" id="861788"/>
    <lineage>
        <taxon>Eukaryota</taxon>
        <taxon>Metazoa</taxon>
        <taxon>Chordata</taxon>
        <taxon>Craniata</taxon>
        <taxon>Vertebrata</taxon>
        <taxon>Euteleostomi</taxon>
        <taxon>Actinopterygii</taxon>
        <taxon>Neopterygii</taxon>
        <taxon>Teleostei</taxon>
        <taxon>Protacanthopterygii</taxon>
        <taxon>Salmoniformes</taxon>
        <taxon>Salmonidae</taxon>
        <taxon>Coregoninae</taxon>
        <taxon>Coregonus</taxon>
    </lineage>
</organism>
<dbReference type="GO" id="GO:0005634">
    <property type="term" value="C:nucleus"/>
    <property type="evidence" value="ECO:0007669"/>
    <property type="project" value="UniProtKB-SubCell"/>
</dbReference>
<keyword evidence="5" id="KW-1185">Reference proteome</keyword>
<dbReference type="Proteomes" id="UP001356427">
    <property type="component" value="Unassembled WGS sequence"/>
</dbReference>
<proteinExistence type="predicted"/>
<feature type="compositionally biased region" description="Acidic residues" evidence="3">
    <location>
        <begin position="118"/>
        <end position="127"/>
    </location>
</feature>
<feature type="compositionally biased region" description="Low complexity" evidence="3">
    <location>
        <begin position="131"/>
        <end position="155"/>
    </location>
</feature>